<evidence type="ECO:0000313" key="3">
    <source>
        <dbReference type="Proteomes" id="UP000054823"/>
    </source>
</evidence>
<dbReference type="InterPro" id="IPR043519">
    <property type="entry name" value="NT_sf"/>
</dbReference>
<keyword evidence="2" id="KW-0808">Transferase</keyword>
<dbReference type="Proteomes" id="UP000054823">
    <property type="component" value="Unassembled WGS sequence"/>
</dbReference>
<sequence>MRNFLNHISARRQALLAQTSTISGPMAAVRTKCAFAATAPKAAFLTSTKRSQTTGNRLTQSSGTHGSVVPVRSLQLSQKLSAALSAAEKIRDQFYPEASACMLAGSVVRGDATAYSDLDLVVVFERVENAQRQSFFSGAGQLRYSFTILKLWNTSFVKWTVRRECRLYPTWSAKA</sequence>
<dbReference type="SUPFAM" id="SSF81301">
    <property type="entry name" value="Nucleotidyltransferase"/>
    <property type="match status" value="1"/>
</dbReference>
<keyword evidence="3" id="KW-1185">Reference proteome</keyword>
<evidence type="ECO:0000313" key="2">
    <source>
        <dbReference type="EMBL" id="CUH50614.1"/>
    </source>
</evidence>
<dbReference type="OrthoDB" id="8527314at2"/>
<organism evidence="2 3">
    <name type="scientific">Shimia marina</name>
    <dbReference type="NCBI Taxonomy" id="321267"/>
    <lineage>
        <taxon>Bacteria</taxon>
        <taxon>Pseudomonadati</taxon>
        <taxon>Pseudomonadota</taxon>
        <taxon>Alphaproteobacteria</taxon>
        <taxon>Rhodobacterales</taxon>
        <taxon>Roseobacteraceae</taxon>
    </lineage>
</organism>
<dbReference type="Gene3D" id="3.30.460.10">
    <property type="entry name" value="Beta Polymerase, domain 2"/>
    <property type="match status" value="1"/>
</dbReference>
<name>A0A0P1FAX7_9RHOB</name>
<dbReference type="STRING" id="321267.SHM7688_00041"/>
<evidence type="ECO:0000259" key="1">
    <source>
        <dbReference type="Pfam" id="PF01909"/>
    </source>
</evidence>
<dbReference type="InterPro" id="IPR002934">
    <property type="entry name" value="Polymerase_NTP_transf_dom"/>
</dbReference>
<dbReference type="GO" id="GO:0016779">
    <property type="term" value="F:nucleotidyltransferase activity"/>
    <property type="evidence" value="ECO:0007669"/>
    <property type="project" value="InterPro"/>
</dbReference>
<gene>
    <name evidence="2" type="ORF">SHM7688_00041</name>
</gene>
<feature type="domain" description="Polymerase nucleotidyl transferase" evidence="1">
    <location>
        <begin position="91"/>
        <end position="137"/>
    </location>
</feature>
<dbReference type="EMBL" id="CYPW01000001">
    <property type="protein sequence ID" value="CUH50614.1"/>
    <property type="molecule type" value="Genomic_DNA"/>
</dbReference>
<dbReference type="AlphaFoldDB" id="A0A0P1FAX7"/>
<proteinExistence type="predicted"/>
<dbReference type="Pfam" id="PF01909">
    <property type="entry name" value="NTP_transf_2"/>
    <property type="match status" value="1"/>
</dbReference>
<reference evidence="2 3" key="1">
    <citation type="submission" date="2015-09" db="EMBL/GenBank/DDBJ databases">
        <authorList>
            <consortium name="Swine Surveillance"/>
        </authorList>
    </citation>
    <scope>NUCLEOTIDE SEQUENCE [LARGE SCALE GENOMIC DNA]</scope>
    <source>
        <strain evidence="2 3">CECT 7688</strain>
    </source>
</reference>
<accession>A0A0P1FAX7</accession>
<protein>
    <submittedName>
        <fullName evidence="2">Putative nucleotidyltransferases</fullName>
    </submittedName>
</protein>
<dbReference type="CDD" id="cd05403">
    <property type="entry name" value="NT_KNTase_like"/>
    <property type="match status" value="1"/>
</dbReference>